<evidence type="ECO:0000313" key="2">
    <source>
        <dbReference type="Proteomes" id="UP000536275"/>
    </source>
</evidence>
<gene>
    <name evidence="1" type="ORF">FOB64_005461</name>
</gene>
<dbReference type="EMBL" id="JABWAD010000060">
    <property type="protein sequence ID" value="KAF6063860.1"/>
    <property type="molecule type" value="Genomic_DNA"/>
</dbReference>
<comment type="caution">
    <text evidence="1">The sequence shown here is derived from an EMBL/GenBank/DDBJ whole genome shotgun (WGS) entry which is preliminary data.</text>
</comment>
<dbReference type="AlphaFoldDB" id="A0A8H6BVZ4"/>
<protein>
    <submittedName>
        <fullName evidence="1">Uncharacterized protein</fullName>
    </submittedName>
</protein>
<reference evidence="1 2" key="1">
    <citation type="submission" date="2020-03" db="EMBL/GenBank/DDBJ databases">
        <title>FDA dAtabase for Regulatory Grade micrObial Sequences (FDA-ARGOS): Supporting development and validation of Infectious Disease Dx tests.</title>
        <authorList>
            <person name="Campos J."/>
            <person name="Goldberg B."/>
            <person name="Tallon L."/>
            <person name="Sadzewicz L."/>
            <person name="Vavikolanu K."/>
            <person name="Mehta A."/>
            <person name="Aluvathingal J."/>
            <person name="Nadendla S."/>
            <person name="Nandy P."/>
            <person name="Geyer C."/>
            <person name="Yan Y."/>
            <person name="Sichtig H."/>
        </authorList>
    </citation>
    <scope>NUCLEOTIDE SEQUENCE [LARGE SCALE GENOMIC DNA]</scope>
    <source>
        <strain evidence="1 2">FDAARGOS_656</strain>
    </source>
</reference>
<accession>A0A8H6BVZ4</accession>
<dbReference type="Proteomes" id="UP000536275">
    <property type="component" value="Unassembled WGS sequence"/>
</dbReference>
<proteinExistence type="predicted"/>
<sequence>MFNGSKAAASTVMRWIPKAEWGCHADPSGRYAATHDHKRKGKGYIKVDGSKLPQDFKLPTLIFHYTDLLNFTNLPNVEKYFDDYAKHQISDSLLMTIKVNLI</sequence>
<name>A0A8H6BVZ4_CANAX</name>
<evidence type="ECO:0000313" key="1">
    <source>
        <dbReference type="EMBL" id="KAF6063860.1"/>
    </source>
</evidence>
<organism evidence="1 2">
    <name type="scientific">Candida albicans</name>
    <name type="common">Yeast</name>
    <dbReference type="NCBI Taxonomy" id="5476"/>
    <lineage>
        <taxon>Eukaryota</taxon>
        <taxon>Fungi</taxon>
        <taxon>Dikarya</taxon>
        <taxon>Ascomycota</taxon>
        <taxon>Saccharomycotina</taxon>
        <taxon>Pichiomycetes</taxon>
        <taxon>Debaryomycetaceae</taxon>
        <taxon>Candida/Lodderomyces clade</taxon>
        <taxon>Candida</taxon>
    </lineage>
</organism>